<organism evidence="2 3">
    <name type="scientific">Plantactinospora endophytica</name>
    <dbReference type="NCBI Taxonomy" id="673535"/>
    <lineage>
        <taxon>Bacteria</taxon>
        <taxon>Bacillati</taxon>
        <taxon>Actinomycetota</taxon>
        <taxon>Actinomycetes</taxon>
        <taxon>Micromonosporales</taxon>
        <taxon>Micromonosporaceae</taxon>
        <taxon>Plantactinospora</taxon>
    </lineage>
</organism>
<dbReference type="Proteomes" id="UP000646749">
    <property type="component" value="Unassembled WGS sequence"/>
</dbReference>
<proteinExistence type="predicted"/>
<dbReference type="PANTHER" id="PTHR33498:SF1">
    <property type="entry name" value="TRANSPOSASE FOR INSERTION SEQUENCE ELEMENT IS1557"/>
    <property type="match status" value="1"/>
</dbReference>
<name>A0ABQ4EEU3_9ACTN</name>
<evidence type="ECO:0000313" key="2">
    <source>
        <dbReference type="EMBL" id="GIG93253.1"/>
    </source>
</evidence>
<dbReference type="InterPro" id="IPR002560">
    <property type="entry name" value="Transposase_DDE"/>
</dbReference>
<comment type="caution">
    <text evidence="2">The sequence shown here is derived from an EMBL/GenBank/DDBJ whole genome shotgun (WGS) entry which is preliminary data.</text>
</comment>
<dbReference type="Pfam" id="PF01610">
    <property type="entry name" value="DDE_Tnp_ISL3"/>
    <property type="match status" value="1"/>
</dbReference>
<dbReference type="InterPro" id="IPR047951">
    <property type="entry name" value="Transpos_ISL3"/>
</dbReference>
<evidence type="ECO:0000313" key="3">
    <source>
        <dbReference type="Proteomes" id="UP000646749"/>
    </source>
</evidence>
<dbReference type="PANTHER" id="PTHR33498">
    <property type="entry name" value="TRANSPOSASE FOR INSERTION SEQUENCE ELEMENT IS1557"/>
    <property type="match status" value="1"/>
</dbReference>
<gene>
    <name evidence="2" type="ORF">Pen02_81890</name>
</gene>
<reference evidence="2 3" key="1">
    <citation type="submission" date="2021-01" db="EMBL/GenBank/DDBJ databases">
        <title>Whole genome shotgun sequence of Plantactinospora endophytica NBRC 110450.</title>
        <authorList>
            <person name="Komaki H."/>
            <person name="Tamura T."/>
        </authorList>
    </citation>
    <scope>NUCLEOTIDE SEQUENCE [LARGE SCALE GENOMIC DNA]</scope>
    <source>
        <strain evidence="2 3">NBRC 110450</strain>
    </source>
</reference>
<evidence type="ECO:0000259" key="1">
    <source>
        <dbReference type="Pfam" id="PF01610"/>
    </source>
</evidence>
<keyword evidence="3" id="KW-1185">Reference proteome</keyword>
<accession>A0ABQ4EEU3</accession>
<dbReference type="EMBL" id="BONW01000056">
    <property type="protein sequence ID" value="GIG93253.1"/>
    <property type="molecule type" value="Genomic_DNA"/>
</dbReference>
<feature type="domain" description="Transposase IS204/IS1001/IS1096/IS1165 DDE" evidence="1">
    <location>
        <begin position="3"/>
        <end position="75"/>
    </location>
</feature>
<protein>
    <recommendedName>
        <fullName evidence="1">Transposase IS204/IS1001/IS1096/IS1165 DDE domain-containing protein</fullName>
    </recommendedName>
</protein>
<sequence length="99" mass="11119">MIDAETHERIDVLPDRTADTLEAWLREHPGVEVVCRDGSATYAEAIRRALPDTVQVTDRWHLWHNLCEAALSEVKAHSTCWAGVLEAPIYDGPRAQTTL</sequence>